<accession>A0A0A9CGX3</accession>
<dbReference type="AlphaFoldDB" id="A0A0A9CGX3"/>
<feature type="compositionally biased region" description="Basic residues" evidence="1">
    <location>
        <begin position="1"/>
        <end position="17"/>
    </location>
</feature>
<protein>
    <submittedName>
        <fullName evidence="2">Uncharacterized protein</fullName>
    </submittedName>
</protein>
<evidence type="ECO:0000256" key="1">
    <source>
        <dbReference type="SAM" id="MobiDB-lite"/>
    </source>
</evidence>
<evidence type="ECO:0000313" key="2">
    <source>
        <dbReference type="EMBL" id="JAD72595.1"/>
    </source>
</evidence>
<name>A0A0A9CGX3_ARUDO</name>
<sequence length="26" mass="2944">MTSRDAKKRRRRLRHHGGPMGAAARA</sequence>
<dbReference type="EMBL" id="GBRH01225300">
    <property type="protein sequence ID" value="JAD72595.1"/>
    <property type="molecule type" value="Transcribed_RNA"/>
</dbReference>
<feature type="region of interest" description="Disordered" evidence="1">
    <location>
        <begin position="1"/>
        <end position="26"/>
    </location>
</feature>
<proteinExistence type="predicted"/>
<reference evidence="2" key="2">
    <citation type="journal article" date="2015" name="Data Brief">
        <title>Shoot transcriptome of the giant reed, Arundo donax.</title>
        <authorList>
            <person name="Barrero R.A."/>
            <person name="Guerrero F.D."/>
            <person name="Moolhuijzen P."/>
            <person name="Goolsby J.A."/>
            <person name="Tidwell J."/>
            <person name="Bellgard S.E."/>
            <person name="Bellgard M.I."/>
        </authorList>
    </citation>
    <scope>NUCLEOTIDE SEQUENCE</scope>
    <source>
        <tissue evidence="2">Shoot tissue taken approximately 20 cm above the soil surface</tissue>
    </source>
</reference>
<reference evidence="2" key="1">
    <citation type="submission" date="2014-09" db="EMBL/GenBank/DDBJ databases">
        <authorList>
            <person name="Magalhaes I.L.F."/>
            <person name="Oliveira U."/>
            <person name="Santos F.R."/>
            <person name="Vidigal T.H.D.A."/>
            <person name="Brescovit A.D."/>
            <person name="Santos A.J."/>
        </authorList>
    </citation>
    <scope>NUCLEOTIDE SEQUENCE</scope>
    <source>
        <tissue evidence="2">Shoot tissue taken approximately 20 cm above the soil surface</tissue>
    </source>
</reference>
<organism evidence="2">
    <name type="scientific">Arundo donax</name>
    <name type="common">Giant reed</name>
    <name type="synonym">Donax arundinaceus</name>
    <dbReference type="NCBI Taxonomy" id="35708"/>
    <lineage>
        <taxon>Eukaryota</taxon>
        <taxon>Viridiplantae</taxon>
        <taxon>Streptophyta</taxon>
        <taxon>Embryophyta</taxon>
        <taxon>Tracheophyta</taxon>
        <taxon>Spermatophyta</taxon>
        <taxon>Magnoliopsida</taxon>
        <taxon>Liliopsida</taxon>
        <taxon>Poales</taxon>
        <taxon>Poaceae</taxon>
        <taxon>PACMAD clade</taxon>
        <taxon>Arundinoideae</taxon>
        <taxon>Arundineae</taxon>
        <taxon>Arundo</taxon>
    </lineage>
</organism>